<accession>A0A345AWA2</accession>
<evidence type="ECO:0000313" key="1">
    <source>
        <dbReference type="EMBL" id="AXF41185.1"/>
    </source>
</evidence>
<dbReference type="RefSeq" id="YP_009806306.1">
    <property type="nucleotide sequence ID" value="NC_048015.1"/>
</dbReference>
<keyword evidence="2" id="KW-1185">Reference proteome</keyword>
<sequence length="185" mass="21883">MKQIFSNQFYYQYRMPDFDILKERLDTVEKFDDSDFTWGDLCKIERDSYNVNDFFDILVKPLGLMSGDLNVKFNAKFLNPWLNRYNRGGFQEIHYHDDCDIAGVVFLNDGEDFSKFYFWDAHHTSFTKPWIKILTQMKLSNIYYPEVKAGDVLLFPSHMLHGVSPHNSDTIRKTFSFNVVVTNVE</sequence>
<name>A0A345AWA2_9CAUD</name>
<gene>
    <name evidence="1" type="primary">ORF_49</name>
    <name evidence="1" type="ORF">S-TIM4_ORF_49</name>
</gene>
<dbReference type="Proteomes" id="UP000257501">
    <property type="component" value="Segment"/>
</dbReference>
<proteinExistence type="predicted"/>
<organism evidence="1 2">
    <name type="scientific">Cyanophage S-TIM4</name>
    <dbReference type="NCBI Taxonomy" id="1048189"/>
    <lineage>
        <taxon>Viruses</taxon>
        <taxon>Duplodnaviria</taxon>
        <taxon>Heunggongvirae</taxon>
        <taxon>Uroviricota</taxon>
        <taxon>Caudoviricetes</taxon>
        <taxon>Pantevenvirales</taxon>
        <taxon>Kyanoviridae</taxon>
        <taxon>Thaumasvirus</taxon>
        <taxon>Thaumasvirus stim4</taxon>
    </lineage>
</organism>
<dbReference type="KEGG" id="vg:54997164"/>
<dbReference type="Pfam" id="PF13759">
    <property type="entry name" value="2OG-FeII_Oxy_5"/>
    <property type="match status" value="1"/>
</dbReference>
<dbReference type="InterPro" id="IPR012668">
    <property type="entry name" value="CHP02466"/>
</dbReference>
<dbReference type="GeneID" id="54997164"/>
<protein>
    <submittedName>
        <fullName evidence="1">Uncharacterized protein</fullName>
    </submittedName>
</protein>
<dbReference type="Gene3D" id="2.60.120.620">
    <property type="entry name" value="q2cbj1_9rhob like domain"/>
    <property type="match status" value="1"/>
</dbReference>
<dbReference type="EMBL" id="MH512890">
    <property type="protein sequence ID" value="AXF41185.1"/>
    <property type="molecule type" value="Genomic_DNA"/>
</dbReference>
<reference evidence="1 2" key="1">
    <citation type="journal article" date="2011" name="Nature">
        <title>Genomic island variability facilitates Prochlorococcus-virus coexistence.</title>
        <authorList>
            <person name="Avrani S."/>
            <person name="Wurtzel O."/>
            <person name="Sharon I."/>
            <person name="Sorek R."/>
            <person name="Lindell D."/>
        </authorList>
    </citation>
    <scope>NUCLEOTIDE SEQUENCE [LARGE SCALE GENOMIC DNA]</scope>
</reference>
<evidence type="ECO:0000313" key="2">
    <source>
        <dbReference type="Proteomes" id="UP000257501"/>
    </source>
</evidence>
<dbReference type="SUPFAM" id="SSF51197">
    <property type="entry name" value="Clavaminate synthase-like"/>
    <property type="match status" value="1"/>
</dbReference>